<proteinExistence type="predicted"/>
<accession>A0ABT3E2V1</accession>
<reference evidence="1 2" key="1">
    <citation type="submission" date="2022-10" db="EMBL/GenBank/DDBJ databases">
        <title>Weissella fermenti sp. nov., isolated from fermented cabbage.</title>
        <authorList>
            <person name="Lee J.K."/>
            <person name="Baek J.H."/>
            <person name="Choi D.G."/>
            <person name="Kim J.M."/>
            <person name="Jeon C.O."/>
        </authorList>
    </citation>
    <scope>NUCLEOTIDE SEQUENCE [LARGE SCALE GENOMIC DNA]</scope>
    <source>
        <strain evidence="1 2">KACC 18534</strain>
    </source>
</reference>
<sequence length="43" mass="4944">MIMNPWLDINHWQHIGVGILMEISTWTFWTAAAVETGFHAIFG</sequence>
<dbReference type="Proteomes" id="UP001526225">
    <property type="component" value="Unassembled WGS sequence"/>
</dbReference>
<protein>
    <submittedName>
        <fullName evidence="1">Uncharacterized protein</fullName>
    </submittedName>
</protein>
<name>A0ABT3E2V1_9LACO</name>
<evidence type="ECO:0000313" key="2">
    <source>
        <dbReference type="Proteomes" id="UP001526225"/>
    </source>
</evidence>
<dbReference type="EMBL" id="JAOZFE010000001">
    <property type="protein sequence ID" value="MCW0952746.1"/>
    <property type="molecule type" value="Genomic_DNA"/>
</dbReference>
<comment type="caution">
    <text evidence="1">The sequence shown here is derived from an EMBL/GenBank/DDBJ whole genome shotgun (WGS) entry which is preliminary data.</text>
</comment>
<gene>
    <name evidence="1" type="ORF">OIT44_01485</name>
</gene>
<keyword evidence="2" id="KW-1185">Reference proteome</keyword>
<organism evidence="1 2">
    <name type="scientific">Weissella ceti</name>
    <dbReference type="NCBI Taxonomy" id="759620"/>
    <lineage>
        <taxon>Bacteria</taxon>
        <taxon>Bacillati</taxon>
        <taxon>Bacillota</taxon>
        <taxon>Bacilli</taxon>
        <taxon>Lactobacillales</taxon>
        <taxon>Lactobacillaceae</taxon>
        <taxon>Weissella</taxon>
    </lineage>
</organism>
<evidence type="ECO:0000313" key="1">
    <source>
        <dbReference type="EMBL" id="MCW0952746.1"/>
    </source>
</evidence>
<dbReference type="RefSeq" id="WP_264336031.1">
    <property type="nucleotide sequence ID" value="NZ_CP074441.1"/>
</dbReference>